<evidence type="ECO:0008006" key="3">
    <source>
        <dbReference type="Google" id="ProtNLM"/>
    </source>
</evidence>
<proteinExistence type="predicted"/>
<evidence type="ECO:0000313" key="1">
    <source>
        <dbReference type="EMBL" id="CAE6786628.1"/>
    </source>
</evidence>
<dbReference type="Proteomes" id="UP000674425">
    <property type="component" value="Unassembled WGS sequence"/>
</dbReference>
<sequence length="63" mass="7483">MVSIFTCEKWKQILRVQIRRHFYEPKIVAYVNSRCYILLHPALGSTPTQIIQRRAEPLGFFAF</sequence>
<comment type="caution">
    <text evidence="1">The sequence shown here is derived from an EMBL/GenBank/DDBJ whole genome shotgun (WGS) entry which is preliminary data.</text>
</comment>
<protein>
    <recommendedName>
        <fullName evidence="3">Transposase</fullName>
    </recommendedName>
</protein>
<reference evidence="1 2" key="1">
    <citation type="submission" date="2021-02" db="EMBL/GenBank/DDBJ databases">
        <authorList>
            <person name="Vanwijnsberghe S."/>
        </authorList>
    </citation>
    <scope>NUCLEOTIDE SEQUENCE [LARGE SCALE GENOMIC DNA]</scope>
    <source>
        <strain evidence="1 2">R-69658</strain>
    </source>
</reference>
<name>A0ABM8S3T1_9BURK</name>
<organism evidence="1 2">
    <name type="scientific">Paraburkholderia aspalathi</name>
    <dbReference type="NCBI Taxonomy" id="1324617"/>
    <lineage>
        <taxon>Bacteria</taxon>
        <taxon>Pseudomonadati</taxon>
        <taxon>Pseudomonadota</taxon>
        <taxon>Betaproteobacteria</taxon>
        <taxon>Burkholderiales</taxon>
        <taxon>Burkholderiaceae</taxon>
        <taxon>Paraburkholderia</taxon>
    </lineage>
</organism>
<accession>A0ABM8S3T1</accession>
<dbReference type="EMBL" id="CAJNAU010000043">
    <property type="protein sequence ID" value="CAE6786628.1"/>
    <property type="molecule type" value="Genomic_DNA"/>
</dbReference>
<gene>
    <name evidence="1" type="ORF">R69658_04317</name>
</gene>
<keyword evidence="2" id="KW-1185">Reference proteome</keyword>
<evidence type="ECO:0000313" key="2">
    <source>
        <dbReference type="Proteomes" id="UP000674425"/>
    </source>
</evidence>